<dbReference type="Gene3D" id="3.30.1370.80">
    <property type="entry name" value="Molybdopterin cofactor biosynthesis MoaD-related, C-terminal domain"/>
    <property type="match status" value="1"/>
</dbReference>
<feature type="domain" description="Molybdopterin cofactor biosynthesis MoaD-related C-terminal" evidence="1">
    <location>
        <begin position="3"/>
        <end position="86"/>
    </location>
</feature>
<keyword evidence="3" id="KW-1185">Reference proteome</keyword>
<reference evidence="2 3" key="1">
    <citation type="submission" date="2019-04" db="EMBL/GenBank/DDBJ databases">
        <title>Natronomonas sp. F20-122 a newhaloarchaeon isolated from a saline saltern of Isla Bacuta, Huelva, Spain.</title>
        <authorList>
            <person name="Duran-Viseras A."/>
            <person name="Sanchez-Porro C."/>
            <person name="Ventosa A."/>
        </authorList>
    </citation>
    <scope>NUCLEOTIDE SEQUENCE [LARGE SCALE GENOMIC DNA]</scope>
    <source>
        <strain evidence="2 3">F20-122</strain>
    </source>
</reference>
<evidence type="ECO:0000259" key="1">
    <source>
        <dbReference type="Pfam" id="PF09189"/>
    </source>
</evidence>
<evidence type="ECO:0000313" key="3">
    <source>
        <dbReference type="Proteomes" id="UP000308037"/>
    </source>
</evidence>
<dbReference type="InterPro" id="IPR015272">
    <property type="entry name" value="MoadD_C"/>
</dbReference>
<dbReference type="InterPro" id="IPR036473">
    <property type="entry name" value="Mopterin_CF_MoaD-rel_C_sf"/>
</dbReference>
<dbReference type="Proteomes" id="UP000308037">
    <property type="component" value="Unassembled WGS sequence"/>
</dbReference>
<name>A0A4V5ZNI4_9EURY</name>
<dbReference type="OrthoDB" id="263424at2157"/>
<gene>
    <name evidence="2" type="ORF">DM868_08330</name>
</gene>
<dbReference type="EMBL" id="QKNX01000003">
    <property type="protein sequence ID" value="TKR25423.1"/>
    <property type="molecule type" value="Genomic_DNA"/>
</dbReference>
<dbReference type="AlphaFoldDB" id="A0A4V5ZNI4"/>
<sequence>MEETREFRGISKRLAVQYLETLGGERADEVSDRIESDGWTAELSERTVNPVGSITLNEVRIHFEGDESTLGPVVERFAQKAMRAGG</sequence>
<organism evidence="2 3">
    <name type="scientific">Natronomonas salsuginis</name>
    <dbReference type="NCBI Taxonomy" id="2217661"/>
    <lineage>
        <taxon>Archaea</taxon>
        <taxon>Methanobacteriati</taxon>
        <taxon>Methanobacteriota</taxon>
        <taxon>Stenosarchaea group</taxon>
        <taxon>Halobacteria</taxon>
        <taxon>Halobacteriales</taxon>
        <taxon>Natronomonadaceae</taxon>
        <taxon>Natronomonas</taxon>
    </lineage>
</organism>
<accession>A0A4V5ZNI4</accession>
<comment type="caution">
    <text evidence="2">The sequence shown here is derived from an EMBL/GenBank/DDBJ whole genome shotgun (WGS) entry which is preliminary data.</text>
</comment>
<proteinExistence type="predicted"/>
<dbReference type="RefSeq" id="WP_137276422.1">
    <property type="nucleotide sequence ID" value="NZ_QKNX01000003.1"/>
</dbReference>
<protein>
    <recommendedName>
        <fullName evidence="1">Molybdopterin cofactor biosynthesis MoaD-related C-terminal domain-containing protein</fullName>
    </recommendedName>
</protein>
<evidence type="ECO:0000313" key="2">
    <source>
        <dbReference type="EMBL" id="TKR25423.1"/>
    </source>
</evidence>
<dbReference type="Pfam" id="PF09189">
    <property type="entry name" value="MoaD_arch"/>
    <property type="match status" value="1"/>
</dbReference>